<dbReference type="SUPFAM" id="SSF47413">
    <property type="entry name" value="lambda repressor-like DNA-binding domains"/>
    <property type="match status" value="1"/>
</dbReference>
<dbReference type="Proteomes" id="UP001272325">
    <property type="component" value="Unassembled WGS sequence"/>
</dbReference>
<proteinExistence type="predicted"/>
<accession>A0ABU4IIH8</accession>
<sequence length="268" mass="30442">MDFSFEERLNNVLDDRKQTPWGKSLGFTSASISHIFSGGRIPGPEFLQAICRAENVNLNWLLSGKGKPFNVTYLQSAEDFVVYVNTMLTDENWQVCVCSLSEQTVLVLTQPAQYEFKGKWIDYTLCEVLVGQGSEKLAWMLNHHQNERDTYSTPNLPSNILKKIARGELGTYALLHHPDYRLENWIQSAPKESLEYEPETSHSTPISVSLMRSVVKLVDQCEKETKQNLDSDQKARVITAVYRQAEKLGLSEEEISSAIETSFDVLKD</sequence>
<name>A0ABU4IIH8_9VIBR</name>
<protein>
    <submittedName>
        <fullName evidence="2">Helix-turn-helix transcriptional regulator</fullName>
    </submittedName>
</protein>
<feature type="domain" description="HTH cro/C1-type" evidence="1">
    <location>
        <begin position="25"/>
        <end position="61"/>
    </location>
</feature>
<dbReference type="Gene3D" id="1.10.260.40">
    <property type="entry name" value="lambda repressor-like DNA-binding domains"/>
    <property type="match status" value="1"/>
</dbReference>
<comment type="caution">
    <text evidence="2">The sequence shown here is derived from an EMBL/GenBank/DDBJ whole genome shotgun (WGS) entry which is preliminary data.</text>
</comment>
<dbReference type="InterPro" id="IPR010982">
    <property type="entry name" value="Lambda_DNA-bd_dom_sf"/>
</dbReference>
<evidence type="ECO:0000313" key="2">
    <source>
        <dbReference type="EMBL" id="MDW6017627.1"/>
    </source>
</evidence>
<gene>
    <name evidence="2" type="ORF">SBW85_07530</name>
</gene>
<keyword evidence="3" id="KW-1185">Reference proteome</keyword>
<dbReference type="PROSITE" id="PS50943">
    <property type="entry name" value="HTH_CROC1"/>
    <property type="match status" value="1"/>
</dbReference>
<dbReference type="RefSeq" id="WP_171137781.1">
    <property type="nucleotide sequence ID" value="NZ_AP024893.1"/>
</dbReference>
<evidence type="ECO:0000313" key="3">
    <source>
        <dbReference type="Proteomes" id="UP001272325"/>
    </source>
</evidence>
<dbReference type="InterPro" id="IPR001387">
    <property type="entry name" value="Cro/C1-type_HTH"/>
</dbReference>
<reference evidence="2 3" key="1">
    <citation type="submission" date="2023-11" db="EMBL/GenBank/DDBJ databases">
        <title>Plant-associative lifestyle of Vibrio porteresiae and its evolutionary dynamics.</title>
        <authorList>
            <person name="Rameshkumar N."/>
            <person name="Kirti K."/>
        </authorList>
    </citation>
    <scope>NUCLEOTIDE SEQUENCE [LARGE SCALE GENOMIC DNA]</scope>
    <source>
        <strain evidence="2 3">MSSRF60</strain>
    </source>
</reference>
<organism evidence="2 3">
    <name type="scientific">Vibrio plantisponsor</name>
    <dbReference type="NCBI Taxonomy" id="664643"/>
    <lineage>
        <taxon>Bacteria</taxon>
        <taxon>Pseudomonadati</taxon>
        <taxon>Pseudomonadota</taxon>
        <taxon>Gammaproteobacteria</taxon>
        <taxon>Vibrionales</taxon>
        <taxon>Vibrionaceae</taxon>
        <taxon>Vibrio</taxon>
    </lineage>
</organism>
<evidence type="ECO:0000259" key="1">
    <source>
        <dbReference type="PROSITE" id="PS50943"/>
    </source>
</evidence>
<dbReference type="EMBL" id="JAWRCN010000001">
    <property type="protein sequence ID" value="MDW6017627.1"/>
    <property type="molecule type" value="Genomic_DNA"/>
</dbReference>